<evidence type="ECO:0000256" key="2">
    <source>
        <dbReference type="ARBA" id="ARBA00023274"/>
    </source>
</evidence>
<evidence type="ECO:0000256" key="1">
    <source>
        <dbReference type="ARBA" id="ARBA00022980"/>
    </source>
</evidence>
<sequence>MQYVFQDSFESVAQHFLFSIQNSAAVASLVNILFNTEHSFATLRIILVDEISRMNYLSACLEVALKDGKYVVGYKQSLKALRGGKAKLVILASNIPSEMKSEMEKYAAETKTRVMRFCGNNFDLGNAIGKYFNVGTLVITDTKVSEHIVHLLAADNREK</sequence>
<keyword evidence="4" id="KW-1185">Reference proteome</keyword>
<feature type="domain" description="Ribosomal protein eL8/eL30/eS12/Gadd45" evidence="3">
    <location>
        <begin position="61"/>
        <end position="146"/>
    </location>
</feature>
<accession>A0A6I8UZH6</accession>
<name>A0A6I8UZH6_DROPS</name>
<dbReference type="InterPro" id="IPR039109">
    <property type="entry name" value="Ribosomal_eL30-like"/>
</dbReference>
<gene>
    <name evidence="5" type="primary">LOC6902051</name>
</gene>
<proteinExistence type="predicted"/>
<dbReference type="KEGG" id="dpo:6902051"/>
<dbReference type="InParanoid" id="A0A6I8UZH6"/>
<evidence type="ECO:0000313" key="4">
    <source>
        <dbReference type="Proteomes" id="UP000001819"/>
    </source>
</evidence>
<dbReference type="GO" id="GO:0005840">
    <property type="term" value="C:ribosome"/>
    <property type="evidence" value="ECO:0007669"/>
    <property type="project" value="UniProtKB-KW"/>
</dbReference>
<dbReference type="Pfam" id="PF01248">
    <property type="entry name" value="Ribosomal_L7Ae"/>
    <property type="match status" value="1"/>
</dbReference>
<dbReference type="GO" id="GO:0003723">
    <property type="term" value="F:RNA binding"/>
    <property type="evidence" value="ECO:0007669"/>
    <property type="project" value="InterPro"/>
</dbReference>
<dbReference type="Proteomes" id="UP000001819">
    <property type="component" value="Chromosome X"/>
</dbReference>
<evidence type="ECO:0000313" key="5">
    <source>
        <dbReference type="RefSeq" id="XP_002133585.3"/>
    </source>
</evidence>
<evidence type="ECO:0000259" key="3">
    <source>
        <dbReference type="Pfam" id="PF01248"/>
    </source>
</evidence>
<dbReference type="PANTHER" id="PTHR11449">
    <property type="entry name" value="RIBOSOMAL PROTEIN L30"/>
    <property type="match status" value="1"/>
</dbReference>
<dbReference type="SUPFAM" id="SSF55315">
    <property type="entry name" value="L30e-like"/>
    <property type="match status" value="1"/>
</dbReference>
<dbReference type="InterPro" id="IPR029064">
    <property type="entry name" value="Ribosomal_eL30-like_sf"/>
</dbReference>
<reference evidence="5" key="1">
    <citation type="submission" date="2025-08" db="UniProtKB">
        <authorList>
            <consortium name="RefSeq"/>
        </authorList>
    </citation>
    <scope>IDENTIFICATION</scope>
    <source>
        <strain evidence="5">MV-25-SWS-2005</strain>
        <tissue evidence="5">Whole body</tissue>
    </source>
</reference>
<dbReference type="RefSeq" id="XP_002133585.3">
    <property type="nucleotide sequence ID" value="XM_002133549.3"/>
</dbReference>
<dbReference type="GO" id="GO:1990904">
    <property type="term" value="C:ribonucleoprotein complex"/>
    <property type="evidence" value="ECO:0007669"/>
    <property type="project" value="UniProtKB-KW"/>
</dbReference>
<dbReference type="AlphaFoldDB" id="A0A6I8UZH6"/>
<dbReference type="Gene3D" id="3.30.1330.30">
    <property type="match status" value="1"/>
</dbReference>
<organism evidence="4 5">
    <name type="scientific">Drosophila pseudoobscura pseudoobscura</name>
    <name type="common">Fruit fly</name>
    <dbReference type="NCBI Taxonomy" id="46245"/>
    <lineage>
        <taxon>Eukaryota</taxon>
        <taxon>Metazoa</taxon>
        <taxon>Ecdysozoa</taxon>
        <taxon>Arthropoda</taxon>
        <taxon>Hexapoda</taxon>
        <taxon>Insecta</taxon>
        <taxon>Pterygota</taxon>
        <taxon>Neoptera</taxon>
        <taxon>Endopterygota</taxon>
        <taxon>Diptera</taxon>
        <taxon>Brachycera</taxon>
        <taxon>Muscomorpha</taxon>
        <taxon>Ephydroidea</taxon>
        <taxon>Drosophilidae</taxon>
        <taxon>Drosophila</taxon>
        <taxon>Sophophora</taxon>
    </lineage>
</organism>
<keyword evidence="2" id="KW-0687">Ribonucleoprotein</keyword>
<protein>
    <submittedName>
        <fullName evidence="5">60S ribosomal protein L30-like</fullName>
    </submittedName>
</protein>
<keyword evidence="1" id="KW-0689">Ribosomal protein</keyword>
<dbReference type="InterPro" id="IPR004038">
    <property type="entry name" value="Ribosomal_eL8/eL30/eS12/Gad45"/>
</dbReference>